<organism evidence="16 17">
    <name type="scientific">Bowmanella pacifica</name>
    <dbReference type="NCBI Taxonomy" id="502051"/>
    <lineage>
        <taxon>Bacteria</taxon>
        <taxon>Pseudomonadati</taxon>
        <taxon>Pseudomonadota</taxon>
        <taxon>Gammaproteobacteria</taxon>
        <taxon>Alteromonadales</taxon>
        <taxon>Alteromonadaceae</taxon>
        <taxon>Bowmanella</taxon>
    </lineage>
</organism>
<dbReference type="AlphaFoldDB" id="A0A917YXN2"/>
<evidence type="ECO:0000256" key="8">
    <source>
        <dbReference type="ARBA" id="ARBA00023077"/>
    </source>
</evidence>
<keyword evidence="2 11" id="KW-0813">Transport</keyword>
<keyword evidence="5 11" id="KW-0812">Transmembrane</keyword>
<dbReference type="Pfam" id="PF00593">
    <property type="entry name" value="TonB_dep_Rec_b-barrel"/>
    <property type="match status" value="1"/>
</dbReference>
<dbReference type="CDD" id="cd01347">
    <property type="entry name" value="ligand_gated_channel"/>
    <property type="match status" value="1"/>
</dbReference>
<dbReference type="GO" id="GO:0009279">
    <property type="term" value="C:cell outer membrane"/>
    <property type="evidence" value="ECO:0007669"/>
    <property type="project" value="UniProtKB-SubCell"/>
</dbReference>
<evidence type="ECO:0000256" key="9">
    <source>
        <dbReference type="ARBA" id="ARBA00023136"/>
    </source>
</evidence>
<dbReference type="InterPro" id="IPR000531">
    <property type="entry name" value="Beta-barrel_TonB"/>
</dbReference>
<sequence length="732" mass="79781">METLKNAGLCLTLLTMSISSALGQESTSPERQGSQSETGEIESIQVTARKRVESVLDIPESISALNAEELERGAIVSLDDLGMAVGNLNLATRTDGNPNVTIRGVGSFGNTQGVGFYLDDVQLFTDASARLGDLQRVEVLKGPQGTLYGGSSIGGAVRFVSMRPEADEFFGRVKAVVGQQSTRDLEASFNIPLSDNGWAARVFGYSASNDGYLINTNPARINGGIGSNDADIGSYNEEGFKLAIAGTISDNFSAYATLRWNDLDSPNNPWAIEEDNQFSYNNERNFSFNPRVLRETIAATAEFELELDSMFMTAISGYTDTDFNEGSDLDATQEFVFDFDRGIQSEIFSQEVRFTSKNDGPTQWQAGLYYLSFERDTQSDLIAHGSGNAVIGYALAGGPPPTAAEESISADVPLVGLDVKRQQYATFVTGSHEIGNFVVDLGARFERWDIKGNNTLTAIAGDTGNTEFLPKASLSYKLSDNGSNIYITASKGFEPGGLNPANFTGKSELFSFGSEKTTNLEVGYKGRLLDNRMTIATALFYIDYSGRQFELTRTDPSGNPIEGILNAGKSTQYGWEAELSYSISDHLIVGLSAGLVEAEWDEGTLLDDGTDLSGLTPPYINKSTAALTLDYNKPISEEWEFFSRLQASYKGEFEADLFGRYQNPSYSLFNLGFGVAKENVELAIEVENLFDKQYYSDVSVFPNFNFFIPLDSVVIGTLAQPRLITARATIRF</sequence>
<dbReference type="Pfam" id="PF07715">
    <property type="entry name" value="Plug"/>
    <property type="match status" value="1"/>
</dbReference>
<dbReference type="GO" id="GO:0006826">
    <property type="term" value="P:iron ion transport"/>
    <property type="evidence" value="ECO:0007669"/>
    <property type="project" value="UniProtKB-KW"/>
</dbReference>
<evidence type="ECO:0000256" key="5">
    <source>
        <dbReference type="ARBA" id="ARBA00022692"/>
    </source>
</evidence>
<proteinExistence type="inferred from homology"/>
<feature type="domain" description="TonB-dependent receptor-like beta-barrel" evidence="14">
    <location>
        <begin position="197"/>
        <end position="689"/>
    </location>
</feature>
<evidence type="ECO:0000256" key="6">
    <source>
        <dbReference type="ARBA" id="ARBA00023004"/>
    </source>
</evidence>
<evidence type="ECO:0000256" key="1">
    <source>
        <dbReference type="ARBA" id="ARBA00004571"/>
    </source>
</evidence>
<evidence type="ECO:0000256" key="12">
    <source>
        <dbReference type="RuleBase" id="RU003357"/>
    </source>
</evidence>
<reference evidence="16" key="2">
    <citation type="submission" date="2020-09" db="EMBL/GenBank/DDBJ databases">
        <authorList>
            <person name="Sun Q."/>
            <person name="Zhou Y."/>
        </authorList>
    </citation>
    <scope>NUCLEOTIDE SEQUENCE</scope>
    <source>
        <strain evidence="16">CGMCC 1.7086</strain>
    </source>
</reference>
<dbReference type="PANTHER" id="PTHR32552">
    <property type="entry name" value="FERRICHROME IRON RECEPTOR-RELATED"/>
    <property type="match status" value="1"/>
</dbReference>
<feature type="domain" description="TonB-dependent receptor plug" evidence="15">
    <location>
        <begin position="55"/>
        <end position="156"/>
    </location>
</feature>
<keyword evidence="4" id="KW-0410">Iron transport</keyword>
<dbReference type="Proteomes" id="UP000606935">
    <property type="component" value="Unassembled WGS sequence"/>
</dbReference>
<feature type="compositionally biased region" description="Polar residues" evidence="13">
    <location>
        <begin position="22"/>
        <end position="38"/>
    </location>
</feature>
<evidence type="ECO:0000256" key="3">
    <source>
        <dbReference type="ARBA" id="ARBA00022452"/>
    </source>
</evidence>
<keyword evidence="7" id="KW-0406">Ion transport</keyword>
<keyword evidence="9 11" id="KW-0472">Membrane</keyword>
<keyword evidence="8 12" id="KW-0798">TonB box</keyword>
<dbReference type="EMBL" id="BMLS01000002">
    <property type="protein sequence ID" value="GGO67101.1"/>
    <property type="molecule type" value="Genomic_DNA"/>
</dbReference>
<evidence type="ECO:0000313" key="16">
    <source>
        <dbReference type="EMBL" id="GGO67101.1"/>
    </source>
</evidence>
<keyword evidence="3 11" id="KW-1134">Transmembrane beta strand</keyword>
<comment type="caution">
    <text evidence="16">The sequence shown here is derived from an EMBL/GenBank/DDBJ whole genome shotgun (WGS) entry which is preliminary data.</text>
</comment>
<evidence type="ECO:0000259" key="15">
    <source>
        <dbReference type="Pfam" id="PF07715"/>
    </source>
</evidence>
<evidence type="ECO:0000256" key="13">
    <source>
        <dbReference type="SAM" id="MobiDB-lite"/>
    </source>
</evidence>
<dbReference type="PROSITE" id="PS52016">
    <property type="entry name" value="TONB_DEPENDENT_REC_3"/>
    <property type="match status" value="1"/>
</dbReference>
<keyword evidence="10 11" id="KW-0998">Cell outer membrane</keyword>
<reference evidence="16" key="1">
    <citation type="journal article" date="2014" name="Int. J. Syst. Evol. Microbiol.">
        <title>Complete genome sequence of Corynebacterium casei LMG S-19264T (=DSM 44701T), isolated from a smear-ripened cheese.</title>
        <authorList>
            <consortium name="US DOE Joint Genome Institute (JGI-PGF)"/>
            <person name="Walter F."/>
            <person name="Albersmeier A."/>
            <person name="Kalinowski J."/>
            <person name="Ruckert C."/>
        </authorList>
    </citation>
    <scope>NUCLEOTIDE SEQUENCE</scope>
    <source>
        <strain evidence="16">CGMCC 1.7086</strain>
    </source>
</reference>
<dbReference type="SUPFAM" id="SSF56935">
    <property type="entry name" value="Porins"/>
    <property type="match status" value="1"/>
</dbReference>
<feature type="region of interest" description="Disordered" evidence="13">
    <location>
        <begin position="22"/>
        <end position="44"/>
    </location>
</feature>
<dbReference type="PANTHER" id="PTHR32552:SF81">
    <property type="entry name" value="TONB-DEPENDENT OUTER MEMBRANE RECEPTOR"/>
    <property type="match status" value="1"/>
</dbReference>
<comment type="subcellular location">
    <subcellularLocation>
        <location evidence="1 11">Cell outer membrane</location>
        <topology evidence="1 11">Multi-pass membrane protein</topology>
    </subcellularLocation>
</comment>
<evidence type="ECO:0000256" key="11">
    <source>
        <dbReference type="PROSITE-ProRule" id="PRU01360"/>
    </source>
</evidence>
<protein>
    <submittedName>
        <fullName evidence="16">TonB-dependent receptor</fullName>
    </submittedName>
</protein>
<keyword evidence="17" id="KW-1185">Reference proteome</keyword>
<evidence type="ECO:0000313" key="17">
    <source>
        <dbReference type="Proteomes" id="UP000606935"/>
    </source>
</evidence>
<gene>
    <name evidence="16" type="ORF">GCM10010982_12760</name>
</gene>
<keyword evidence="16" id="KW-0675">Receptor</keyword>
<keyword evidence="6" id="KW-0408">Iron</keyword>
<comment type="similarity">
    <text evidence="11 12">Belongs to the TonB-dependent receptor family.</text>
</comment>
<evidence type="ECO:0000259" key="14">
    <source>
        <dbReference type="Pfam" id="PF00593"/>
    </source>
</evidence>
<name>A0A917YXN2_9ALTE</name>
<evidence type="ECO:0000256" key="2">
    <source>
        <dbReference type="ARBA" id="ARBA00022448"/>
    </source>
</evidence>
<dbReference type="RefSeq" id="WP_188692014.1">
    <property type="nucleotide sequence ID" value="NZ_BMLS01000002.1"/>
</dbReference>
<dbReference type="InterPro" id="IPR036942">
    <property type="entry name" value="Beta-barrel_TonB_sf"/>
</dbReference>
<dbReference type="InterPro" id="IPR012910">
    <property type="entry name" value="Plug_dom"/>
</dbReference>
<evidence type="ECO:0000256" key="4">
    <source>
        <dbReference type="ARBA" id="ARBA00022496"/>
    </source>
</evidence>
<dbReference type="InterPro" id="IPR039426">
    <property type="entry name" value="TonB-dep_rcpt-like"/>
</dbReference>
<accession>A0A917YXN2</accession>
<dbReference type="Gene3D" id="2.40.170.20">
    <property type="entry name" value="TonB-dependent receptor, beta-barrel domain"/>
    <property type="match status" value="1"/>
</dbReference>
<evidence type="ECO:0000256" key="10">
    <source>
        <dbReference type="ARBA" id="ARBA00023237"/>
    </source>
</evidence>
<evidence type="ECO:0000256" key="7">
    <source>
        <dbReference type="ARBA" id="ARBA00023065"/>
    </source>
</evidence>